<protein>
    <submittedName>
        <fullName evidence="7">Citrate lyase subunit beta</fullName>
    </submittedName>
</protein>
<proteinExistence type="predicted"/>
<dbReference type="PANTHER" id="PTHR32308">
    <property type="entry name" value="LYASE BETA SUBUNIT, PUTATIVE (AFU_ORTHOLOGUE AFUA_4G13030)-RELATED"/>
    <property type="match status" value="1"/>
</dbReference>
<reference evidence="7 8" key="1">
    <citation type="submission" date="2024-03" db="EMBL/GenBank/DDBJ databases">
        <title>The Acrasis kona genome and developmental transcriptomes reveal deep origins of eukaryotic multicellular pathways.</title>
        <authorList>
            <person name="Sheikh S."/>
            <person name="Fu C.-J."/>
            <person name="Brown M.W."/>
            <person name="Baldauf S.L."/>
        </authorList>
    </citation>
    <scope>NUCLEOTIDE SEQUENCE [LARGE SCALE GENOMIC DNA]</scope>
    <source>
        <strain evidence="7 8">ATCC MYA-3509</strain>
    </source>
</reference>
<feature type="binding site" evidence="4">
    <location>
        <position position="127"/>
    </location>
    <ligand>
        <name>substrate</name>
    </ligand>
</feature>
<name>A0AAW2YTW8_9EUKA</name>
<dbReference type="SUPFAM" id="SSF51621">
    <property type="entry name" value="Phosphoenolpyruvate/pyruvate domain"/>
    <property type="match status" value="1"/>
</dbReference>
<feature type="binding site" evidence="5">
    <location>
        <position position="127"/>
    </location>
    <ligand>
        <name>Mg(2+)</name>
        <dbReference type="ChEBI" id="CHEBI:18420"/>
    </ligand>
</feature>
<dbReference type="InterPro" id="IPR040442">
    <property type="entry name" value="Pyrv_kinase-like_dom_sf"/>
</dbReference>
<keyword evidence="7" id="KW-0456">Lyase</keyword>
<feature type="binding site" evidence="4">
    <location>
        <position position="70"/>
    </location>
    <ligand>
        <name>substrate</name>
    </ligand>
</feature>
<dbReference type="EMBL" id="JAOPGA020000657">
    <property type="protein sequence ID" value="KAL0480418.1"/>
    <property type="molecule type" value="Genomic_DNA"/>
</dbReference>
<evidence type="ECO:0000256" key="5">
    <source>
        <dbReference type="PIRSR" id="PIRSR015582-2"/>
    </source>
</evidence>
<evidence type="ECO:0000256" key="2">
    <source>
        <dbReference type="ARBA" id="ARBA00022723"/>
    </source>
</evidence>
<dbReference type="GO" id="GO:0016829">
    <property type="term" value="F:lyase activity"/>
    <property type="evidence" value="ECO:0007669"/>
    <property type="project" value="UniProtKB-KW"/>
</dbReference>
<feature type="binding site" evidence="5">
    <location>
        <position position="155"/>
    </location>
    <ligand>
        <name>Mg(2+)</name>
        <dbReference type="ChEBI" id="CHEBI:18420"/>
    </ligand>
</feature>
<evidence type="ECO:0000259" key="6">
    <source>
        <dbReference type="Pfam" id="PF03328"/>
    </source>
</evidence>
<evidence type="ECO:0000256" key="4">
    <source>
        <dbReference type="PIRSR" id="PIRSR015582-1"/>
    </source>
</evidence>
<dbReference type="Pfam" id="PF03328">
    <property type="entry name" value="HpcH_HpaI"/>
    <property type="match status" value="1"/>
</dbReference>
<organism evidence="7 8">
    <name type="scientific">Acrasis kona</name>
    <dbReference type="NCBI Taxonomy" id="1008807"/>
    <lineage>
        <taxon>Eukaryota</taxon>
        <taxon>Discoba</taxon>
        <taxon>Heterolobosea</taxon>
        <taxon>Tetramitia</taxon>
        <taxon>Eutetramitia</taxon>
        <taxon>Acrasidae</taxon>
        <taxon>Acrasis</taxon>
    </lineage>
</organism>
<evidence type="ECO:0000256" key="3">
    <source>
        <dbReference type="ARBA" id="ARBA00022842"/>
    </source>
</evidence>
<evidence type="ECO:0000313" key="8">
    <source>
        <dbReference type="Proteomes" id="UP001431209"/>
    </source>
</evidence>
<dbReference type="AlphaFoldDB" id="A0AAW2YTW8"/>
<dbReference type="GO" id="GO:0006107">
    <property type="term" value="P:oxaloacetate metabolic process"/>
    <property type="evidence" value="ECO:0007669"/>
    <property type="project" value="TreeGrafter"/>
</dbReference>
<evidence type="ECO:0000256" key="1">
    <source>
        <dbReference type="ARBA" id="ARBA00001946"/>
    </source>
</evidence>
<evidence type="ECO:0000313" key="7">
    <source>
        <dbReference type="EMBL" id="KAL0480418.1"/>
    </source>
</evidence>
<dbReference type="InterPro" id="IPR005000">
    <property type="entry name" value="Aldolase/citrate-lyase_domain"/>
</dbReference>
<keyword evidence="2 5" id="KW-0479">Metal-binding</keyword>
<comment type="caution">
    <text evidence="7">The sequence shown here is derived from an EMBL/GenBank/DDBJ whole genome shotgun (WGS) entry which is preliminary data.</text>
</comment>
<comment type="cofactor">
    <cofactor evidence="1">
        <name>Mg(2+)</name>
        <dbReference type="ChEBI" id="CHEBI:18420"/>
    </cofactor>
</comment>
<gene>
    <name evidence="7" type="ORF">AKO1_011000</name>
</gene>
<dbReference type="PANTHER" id="PTHR32308:SF0">
    <property type="entry name" value="HPCH_HPAI ALDOLASE_CITRATE LYASE DOMAIN-CONTAINING PROTEIN"/>
    <property type="match status" value="1"/>
</dbReference>
<dbReference type="PIRSF" id="PIRSF015582">
    <property type="entry name" value="Cit_lyase_B"/>
    <property type="match status" value="1"/>
</dbReference>
<sequence>MIRSLLFVPGNSVKMLNKIHQMDSTNLPDAFVPDLEDSVPFDQKENARNVTKEFLKSIDVDKKEYLIIPRVNMVEEILKLDIEAVYESADAITVGKIQTVEDVDKICNIMDQLEQGQNRVKLIPTIETALGIVNSYSICSRRPDRIVGVAFGADDYAADLGFTRTTEDFNKHERELYFARSTLAVAARAANILSLDTPFVNFKDSKTLEMECDSLVSMGFKGKFAIHPNQISSLNKKFGISKDEYEYAKRVVDAYNTSQKEGRGSTQVDGRMVDAPVLKRCLDVMKMYKQ</sequence>
<feature type="domain" description="HpcH/HpaI aldolase/citrate lyase" evidence="6">
    <location>
        <begin position="3"/>
        <end position="228"/>
    </location>
</feature>
<dbReference type="Proteomes" id="UP001431209">
    <property type="component" value="Unassembled WGS sequence"/>
</dbReference>
<accession>A0AAW2YTW8</accession>
<dbReference type="Gene3D" id="3.20.20.60">
    <property type="entry name" value="Phosphoenolpyruvate-binding domains"/>
    <property type="match status" value="1"/>
</dbReference>
<dbReference type="GO" id="GO:0000287">
    <property type="term" value="F:magnesium ion binding"/>
    <property type="evidence" value="ECO:0007669"/>
    <property type="project" value="TreeGrafter"/>
</dbReference>
<keyword evidence="3 5" id="KW-0460">Magnesium</keyword>
<keyword evidence="8" id="KW-1185">Reference proteome</keyword>
<dbReference type="InterPro" id="IPR015813">
    <property type="entry name" value="Pyrv/PenolPyrv_kinase-like_dom"/>
</dbReference>
<dbReference type="InterPro" id="IPR011206">
    <property type="entry name" value="Citrate_lyase_beta/mcl1/mcl2"/>
</dbReference>